<accession>A0A816D0H5</accession>
<organism evidence="3 4">
    <name type="scientific">Adineta ricciae</name>
    <name type="common">Rotifer</name>
    <dbReference type="NCBI Taxonomy" id="249248"/>
    <lineage>
        <taxon>Eukaryota</taxon>
        <taxon>Metazoa</taxon>
        <taxon>Spiralia</taxon>
        <taxon>Gnathifera</taxon>
        <taxon>Rotifera</taxon>
        <taxon>Eurotatoria</taxon>
        <taxon>Bdelloidea</taxon>
        <taxon>Adinetida</taxon>
        <taxon>Adinetidae</taxon>
        <taxon>Adineta</taxon>
    </lineage>
</organism>
<dbReference type="EMBL" id="CAJNOR010008093">
    <property type="protein sequence ID" value="CAF1628499.1"/>
    <property type="molecule type" value="Genomic_DNA"/>
</dbReference>
<dbReference type="SUPFAM" id="SSF48726">
    <property type="entry name" value="Immunoglobulin"/>
    <property type="match status" value="1"/>
</dbReference>
<dbReference type="PROSITE" id="PS50835">
    <property type="entry name" value="IG_LIKE"/>
    <property type="match status" value="1"/>
</dbReference>
<sequence length="204" mass="23689">MLGSYRLLILIKLILFPLFDLMRVVSGTFRRSSTENDYQSNQTTVVNSLVLVVSVSVNDYFAVINCSTPERVPHHKLDWYFQSRDASRPPRVIWQRGRSNIHRYIAYSPDQFRHFLQIKPVHYNDSGTYMCLDQTSGFYAGVDLFIRKLNQYLLSSIHKYPISMIDDNHNSAKRILSLPITSFMCLALLVFFSERYSTSVSQVT</sequence>
<feature type="chain" id="PRO_5032531627" description="Ig-like domain-containing protein" evidence="1">
    <location>
        <begin position="28"/>
        <end position="204"/>
    </location>
</feature>
<evidence type="ECO:0000259" key="2">
    <source>
        <dbReference type="PROSITE" id="PS50835"/>
    </source>
</evidence>
<dbReference type="InterPro" id="IPR013783">
    <property type="entry name" value="Ig-like_fold"/>
</dbReference>
<name>A0A816D0H5_ADIRI</name>
<comment type="caution">
    <text evidence="3">The sequence shown here is derived from an EMBL/GenBank/DDBJ whole genome shotgun (WGS) entry which is preliminary data.</text>
</comment>
<reference evidence="3" key="1">
    <citation type="submission" date="2021-02" db="EMBL/GenBank/DDBJ databases">
        <authorList>
            <person name="Nowell W R."/>
        </authorList>
    </citation>
    <scope>NUCLEOTIDE SEQUENCE</scope>
</reference>
<evidence type="ECO:0000313" key="4">
    <source>
        <dbReference type="Proteomes" id="UP000663828"/>
    </source>
</evidence>
<protein>
    <recommendedName>
        <fullName evidence="2">Ig-like domain-containing protein</fullName>
    </recommendedName>
</protein>
<evidence type="ECO:0000313" key="3">
    <source>
        <dbReference type="EMBL" id="CAF1628499.1"/>
    </source>
</evidence>
<dbReference type="CDD" id="cd00096">
    <property type="entry name" value="Ig"/>
    <property type="match status" value="1"/>
</dbReference>
<dbReference type="InterPro" id="IPR007110">
    <property type="entry name" value="Ig-like_dom"/>
</dbReference>
<proteinExistence type="predicted"/>
<dbReference type="Gene3D" id="2.60.40.10">
    <property type="entry name" value="Immunoglobulins"/>
    <property type="match status" value="1"/>
</dbReference>
<dbReference type="AlphaFoldDB" id="A0A816D0H5"/>
<keyword evidence="1" id="KW-0732">Signal</keyword>
<feature type="domain" description="Ig-like" evidence="2">
    <location>
        <begin position="64"/>
        <end position="131"/>
    </location>
</feature>
<evidence type="ECO:0000256" key="1">
    <source>
        <dbReference type="SAM" id="SignalP"/>
    </source>
</evidence>
<gene>
    <name evidence="3" type="ORF">XAT740_LOCUS51243</name>
</gene>
<keyword evidence="4" id="KW-1185">Reference proteome</keyword>
<feature type="signal peptide" evidence="1">
    <location>
        <begin position="1"/>
        <end position="27"/>
    </location>
</feature>
<dbReference type="Proteomes" id="UP000663828">
    <property type="component" value="Unassembled WGS sequence"/>
</dbReference>
<dbReference type="InterPro" id="IPR036179">
    <property type="entry name" value="Ig-like_dom_sf"/>
</dbReference>